<dbReference type="PANTHER" id="PTHR33361:SF2">
    <property type="entry name" value="DUF885 DOMAIN-CONTAINING PROTEIN"/>
    <property type="match status" value="1"/>
</dbReference>
<accession>A0A0R2PVT6</accession>
<gene>
    <name evidence="2" type="ORF">ABR63_02545</name>
</gene>
<evidence type="ECO:0000313" key="3">
    <source>
        <dbReference type="Proteomes" id="UP000050874"/>
    </source>
</evidence>
<feature type="transmembrane region" description="Helical" evidence="1">
    <location>
        <begin position="7"/>
        <end position="28"/>
    </location>
</feature>
<dbReference type="AlphaFoldDB" id="A0A0R2PVT6"/>
<name>A0A0R2PVT6_9GAMM</name>
<evidence type="ECO:0008006" key="4">
    <source>
        <dbReference type="Google" id="ProtNLM"/>
    </source>
</evidence>
<organism evidence="2 3">
    <name type="scientific">SAR86 cluster bacterium BACL1 MAG-120920-bin57</name>
    <dbReference type="NCBI Taxonomy" id="1655571"/>
    <lineage>
        <taxon>Bacteria</taxon>
        <taxon>Pseudomonadati</taxon>
        <taxon>Pseudomonadota</taxon>
        <taxon>Gammaproteobacteria</taxon>
        <taxon>SAR86 cluster</taxon>
    </lineage>
</organism>
<dbReference type="InterPro" id="IPR010281">
    <property type="entry name" value="DUF885"/>
</dbReference>
<keyword evidence="1" id="KW-0472">Membrane</keyword>
<dbReference type="PANTHER" id="PTHR33361">
    <property type="entry name" value="GLR0591 PROTEIN"/>
    <property type="match status" value="1"/>
</dbReference>
<reference evidence="3" key="1">
    <citation type="submission" date="2015-10" db="EMBL/GenBank/DDBJ databases">
        <title>Metagenome-Assembled Genomes uncover a global brackish microbiome.</title>
        <authorList>
            <person name="Hugerth L.W."/>
            <person name="Larsson J."/>
            <person name="Alneberg J."/>
            <person name="Lindh M.V."/>
            <person name="Legrand C."/>
            <person name="Pinhassi J."/>
            <person name="Andersson A."/>
        </authorList>
    </citation>
    <scope>NUCLEOTIDE SEQUENCE [LARGE SCALE GENOMIC DNA]</scope>
</reference>
<keyword evidence="1" id="KW-1133">Transmembrane helix</keyword>
<sequence length="607" mass="69676">MKNLLKYFGYACLTGVAVVSLFMVNLFLMKPFSIDQFLAKELVVGLVGSPETMTYLGVFDDFNAVLKHNQKLTIPSLQESEEDHADQIKVLRTLKKYDAAKLTDIQKITQKIAIFDIENDINEFDNFRYHSYPFNQISGGHLNLVEFMTDMHPVRNDREAADYIKRVKLFDEVFAGDLLWLAKQKEQGIFAPKFVFDHVITQLENMIAAELSDDPLYQVFERKLSDLEMSEDKKNTLLSELADAINENVKPGFQSVLDYMNENYNSANPYHGVWSLPDGEDFYAARLRSYTTTNYSAEEIHQIGLGEVARISSRMKEIFTELGYTLDKPVGAMMNELNEDPQFLYADTPDRKEIVIADYNQMVKEAEEAVKPYFNRLPISPVEVRAVPEYSEQTAAGGYYQSPSLDGTRPGVFYANLYDIKQTPTFGMRTLTFHEAVPGHHFQIALNQENKDLTLYRKMGYRTSAFTEGWALYSEQLAVEVGMTKNLLDELGVLQSEMFRANRLVVDTGMHHKRWTREDAMKYMKETTGMSDTEVRVEIERYIVWPGQATSYKMGMLKILELREKAKQALGEQFDLKTFHSIVLDQGIVPLFILEDLIDDWINASND</sequence>
<dbReference type="Proteomes" id="UP000050874">
    <property type="component" value="Unassembled WGS sequence"/>
</dbReference>
<proteinExistence type="predicted"/>
<dbReference type="EMBL" id="LIAV01000213">
    <property type="protein sequence ID" value="KRO39450.1"/>
    <property type="molecule type" value="Genomic_DNA"/>
</dbReference>
<dbReference type="Pfam" id="PF05960">
    <property type="entry name" value="DUF885"/>
    <property type="match status" value="1"/>
</dbReference>
<protein>
    <recommendedName>
        <fullName evidence="4">DUF885 domain-containing protein</fullName>
    </recommendedName>
</protein>
<evidence type="ECO:0000313" key="2">
    <source>
        <dbReference type="EMBL" id="KRO39450.1"/>
    </source>
</evidence>
<comment type="caution">
    <text evidence="2">The sequence shown here is derived from an EMBL/GenBank/DDBJ whole genome shotgun (WGS) entry which is preliminary data.</text>
</comment>
<keyword evidence="1" id="KW-0812">Transmembrane</keyword>
<evidence type="ECO:0000256" key="1">
    <source>
        <dbReference type="SAM" id="Phobius"/>
    </source>
</evidence>